<sequence length="158" mass="19471">IKKVNPNDQGIVFWFQDKLIEEYKNYYNNCKFEDYDYVILDRSHIDTNYFTFAGITDNNYKKKCLPYLEKKLKEINLKYNQQIINIFVRKKTSIKRILERGREFEKDIDYFNFIYDSYNKYTDIVYPIHFSFDNDKDLSDDILKSHWIEYIKTRIDLN</sequence>
<dbReference type="SUPFAM" id="SSF52540">
    <property type="entry name" value="P-loop containing nucleoside triphosphate hydrolases"/>
    <property type="match status" value="1"/>
</dbReference>
<dbReference type="InterPro" id="IPR027417">
    <property type="entry name" value="P-loop_NTPase"/>
</dbReference>
<proteinExistence type="predicted"/>
<protein>
    <submittedName>
        <fullName evidence="1">9304_t:CDS:1</fullName>
    </submittedName>
</protein>
<gene>
    <name evidence="1" type="ORF">CPELLU_LOCUS22008</name>
</gene>
<name>A0A9N9KJA4_9GLOM</name>
<dbReference type="EMBL" id="CAJVQA010090052">
    <property type="protein sequence ID" value="CAG8840405.1"/>
    <property type="molecule type" value="Genomic_DNA"/>
</dbReference>
<comment type="caution">
    <text evidence="1">The sequence shown here is derived from an EMBL/GenBank/DDBJ whole genome shotgun (WGS) entry which is preliminary data.</text>
</comment>
<evidence type="ECO:0000313" key="1">
    <source>
        <dbReference type="EMBL" id="CAG8840405.1"/>
    </source>
</evidence>
<dbReference type="Gene3D" id="3.40.50.300">
    <property type="entry name" value="P-loop containing nucleotide triphosphate hydrolases"/>
    <property type="match status" value="1"/>
</dbReference>
<dbReference type="OrthoDB" id="2441072at2759"/>
<reference evidence="1" key="1">
    <citation type="submission" date="2021-06" db="EMBL/GenBank/DDBJ databases">
        <authorList>
            <person name="Kallberg Y."/>
            <person name="Tangrot J."/>
            <person name="Rosling A."/>
        </authorList>
    </citation>
    <scope>NUCLEOTIDE SEQUENCE</scope>
    <source>
        <strain evidence="1">FL966</strain>
    </source>
</reference>
<feature type="non-terminal residue" evidence="1">
    <location>
        <position position="1"/>
    </location>
</feature>
<dbReference type="Proteomes" id="UP000789759">
    <property type="component" value="Unassembled WGS sequence"/>
</dbReference>
<accession>A0A9N9KJA4</accession>
<evidence type="ECO:0000313" key="2">
    <source>
        <dbReference type="Proteomes" id="UP000789759"/>
    </source>
</evidence>
<keyword evidence="2" id="KW-1185">Reference proteome</keyword>
<dbReference type="AlphaFoldDB" id="A0A9N9KJA4"/>
<organism evidence="1 2">
    <name type="scientific">Cetraspora pellucida</name>
    <dbReference type="NCBI Taxonomy" id="1433469"/>
    <lineage>
        <taxon>Eukaryota</taxon>
        <taxon>Fungi</taxon>
        <taxon>Fungi incertae sedis</taxon>
        <taxon>Mucoromycota</taxon>
        <taxon>Glomeromycotina</taxon>
        <taxon>Glomeromycetes</taxon>
        <taxon>Diversisporales</taxon>
        <taxon>Gigasporaceae</taxon>
        <taxon>Cetraspora</taxon>
    </lineage>
</organism>